<evidence type="ECO:0000313" key="2">
    <source>
        <dbReference type="EMBL" id="CCI51665.1"/>
    </source>
</evidence>
<feature type="region of interest" description="Disordered" evidence="1">
    <location>
        <begin position="74"/>
        <end position="111"/>
    </location>
</feature>
<sequence length="111" mass="11873">MSKLSFLLGAAVGYVLGARAGQERYDQIKTQANKIWSSDPVQTKVSQATDAAKTKAAPFVADMVSDAAKSTAAKLRDIRSGEEDLPETLHRGTDGRLHAEHDWGPAPGKLP</sequence>
<keyword evidence="3" id="KW-1185">Reference proteome</keyword>
<dbReference type="Proteomes" id="UP000035720">
    <property type="component" value="Unassembled WGS sequence"/>
</dbReference>
<proteinExistence type="predicted"/>
<reference evidence="2 3" key="1">
    <citation type="journal article" date="2013" name="ISME J.">
        <title>A metabolic model for members of the genus Tetrasphaera involved in enhanced biological phosphorus removal.</title>
        <authorList>
            <person name="Kristiansen R."/>
            <person name="Nguyen H.T.T."/>
            <person name="Saunders A.M."/>
            <person name="Nielsen J.L."/>
            <person name="Wimmer R."/>
            <person name="Le V.Q."/>
            <person name="McIlroy S.J."/>
            <person name="Petrovski S."/>
            <person name="Seviour R.J."/>
            <person name="Calteau A."/>
            <person name="Nielsen K.L."/>
            <person name="Nielsen P.H."/>
        </authorList>
    </citation>
    <scope>NUCLEOTIDE SEQUENCE [LARGE SCALE GENOMIC DNA]</scope>
    <source>
        <strain evidence="2 3">Ben 74</strain>
    </source>
</reference>
<evidence type="ECO:0000256" key="1">
    <source>
        <dbReference type="SAM" id="MobiDB-lite"/>
    </source>
</evidence>
<accession>A0A077M785</accession>
<dbReference type="RefSeq" id="WP_053079820.1">
    <property type="nucleotide sequence ID" value="NZ_HF571038.1"/>
</dbReference>
<comment type="caution">
    <text evidence="2">The sequence shown here is derived from an EMBL/GenBank/DDBJ whole genome shotgun (WGS) entry which is preliminary data.</text>
</comment>
<gene>
    <name evidence="2" type="ORF">BN13_1130008</name>
</gene>
<evidence type="ECO:0000313" key="3">
    <source>
        <dbReference type="Proteomes" id="UP000035720"/>
    </source>
</evidence>
<feature type="compositionally biased region" description="Basic and acidic residues" evidence="1">
    <location>
        <begin position="74"/>
        <end position="103"/>
    </location>
</feature>
<protein>
    <submittedName>
        <fullName evidence="2">Protoporphyrinogen oxidase</fullName>
    </submittedName>
</protein>
<organism evidence="2 3">
    <name type="scientific">Nostocoides jenkinsii Ben 74</name>
    <dbReference type="NCBI Taxonomy" id="1193518"/>
    <lineage>
        <taxon>Bacteria</taxon>
        <taxon>Bacillati</taxon>
        <taxon>Actinomycetota</taxon>
        <taxon>Actinomycetes</taxon>
        <taxon>Micrococcales</taxon>
        <taxon>Intrasporangiaceae</taxon>
        <taxon>Nostocoides</taxon>
    </lineage>
</organism>
<dbReference type="OrthoDB" id="5125216at2"/>
<name>A0A077M785_9MICO</name>
<dbReference type="STRING" id="1193518.BN13_1130008"/>
<dbReference type="EMBL" id="CAJC01000017">
    <property type="protein sequence ID" value="CCI51665.1"/>
    <property type="molecule type" value="Genomic_DNA"/>
</dbReference>
<dbReference type="AlphaFoldDB" id="A0A077M785"/>